<comment type="subcellular location">
    <subcellularLocation>
        <location evidence="1">Membrane</location>
        <topology evidence="1">Multi-pass membrane protein</topology>
    </subcellularLocation>
</comment>
<protein>
    <submittedName>
        <fullName evidence="7">Transmembrane protein TauE-like</fullName>
    </submittedName>
</protein>
<comment type="caution">
    <text evidence="7">The sequence shown here is derived from an EMBL/GenBank/DDBJ whole genome shotgun (WGS) entry which is preliminary data.</text>
</comment>
<evidence type="ECO:0000256" key="1">
    <source>
        <dbReference type="ARBA" id="ARBA00004141"/>
    </source>
</evidence>
<name>A0A2P5G1N0_TREOI</name>
<evidence type="ECO:0000256" key="6">
    <source>
        <dbReference type="SAM" id="Phobius"/>
    </source>
</evidence>
<reference evidence="8" key="1">
    <citation type="submission" date="2016-06" db="EMBL/GenBank/DDBJ databases">
        <title>Parallel loss of symbiosis genes in relatives of nitrogen-fixing non-legume Parasponia.</title>
        <authorList>
            <person name="Van Velzen R."/>
            <person name="Holmer R."/>
            <person name="Bu F."/>
            <person name="Rutten L."/>
            <person name="Van Zeijl A."/>
            <person name="Liu W."/>
            <person name="Santuari L."/>
            <person name="Cao Q."/>
            <person name="Sharma T."/>
            <person name="Shen D."/>
            <person name="Roswanjaya Y."/>
            <person name="Wardhani T."/>
            <person name="Kalhor M.S."/>
            <person name="Jansen J."/>
            <person name="Van den Hoogen J."/>
            <person name="Gungor B."/>
            <person name="Hartog M."/>
            <person name="Hontelez J."/>
            <person name="Verver J."/>
            <person name="Yang W.-C."/>
            <person name="Schijlen E."/>
            <person name="Repin R."/>
            <person name="Schilthuizen M."/>
            <person name="Schranz E."/>
            <person name="Heidstra R."/>
            <person name="Miyata K."/>
            <person name="Fedorova E."/>
            <person name="Kohlen W."/>
            <person name="Bisseling T."/>
            <person name="Smit S."/>
            <person name="Geurts R."/>
        </authorList>
    </citation>
    <scope>NUCLEOTIDE SEQUENCE [LARGE SCALE GENOMIC DNA]</scope>
    <source>
        <strain evidence="8">cv. RG33-2</strain>
    </source>
</reference>
<feature type="transmembrane region" description="Helical" evidence="6">
    <location>
        <begin position="281"/>
        <end position="303"/>
    </location>
</feature>
<feature type="transmembrane region" description="Helical" evidence="6">
    <location>
        <begin position="393"/>
        <end position="412"/>
    </location>
</feature>
<evidence type="ECO:0000256" key="4">
    <source>
        <dbReference type="ARBA" id="ARBA00022989"/>
    </source>
</evidence>
<feature type="transmembrane region" description="Helical" evidence="6">
    <location>
        <begin position="95"/>
        <end position="123"/>
    </location>
</feature>
<dbReference type="Pfam" id="PF01925">
    <property type="entry name" value="TauE"/>
    <property type="match status" value="2"/>
</dbReference>
<evidence type="ECO:0000256" key="5">
    <source>
        <dbReference type="ARBA" id="ARBA00023136"/>
    </source>
</evidence>
<dbReference type="GO" id="GO:0016567">
    <property type="term" value="P:protein ubiquitination"/>
    <property type="evidence" value="ECO:0007669"/>
    <property type="project" value="TreeGrafter"/>
</dbReference>
<dbReference type="InterPro" id="IPR002781">
    <property type="entry name" value="TM_pro_TauE-like"/>
</dbReference>
<keyword evidence="8" id="KW-1185">Reference proteome</keyword>
<evidence type="ECO:0000256" key="3">
    <source>
        <dbReference type="ARBA" id="ARBA00022692"/>
    </source>
</evidence>
<dbReference type="GO" id="GO:0016020">
    <property type="term" value="C:membrane"/>
    <property type="evidence" value="ECO:0007669"/>
    <property type="project" value="UniProtKB-SubCell"/>
</dbReference>
<dbReference type="AlphaFoldDB" id="A0A2P5G1N0"/>
<dbReference type="OrthoDB" id="434519at2759"/>
<gene>
    <name evidence="7" type="ORF">TorRG33x02_002310</name>
</gene>
<dbReference type="EMBL" id="JXTC01000001">
    <property type="protein sequence ID" value="POO03927.1"/>
    <property type="molecule type" value="Genomic_DNA"/>
</dbReference>
<dbReference type="InParanoid" id="A0A2P5G1N0"/>
<feature type="transmembrane region" description="Helical" evidence="6">
    <location>
        <begin position="424"/>
        <end position="449"/>
    </location>
</feature>
<dbReference type="Proteomes" id="UP000237000">
    <property type="component" value="Unassembled WGS sequence"/>
</dbReference>
<feature type="transmembrane region" description="Helical" evidence="6">
    <location>
        <begin position="173"/>
        <end position="194"/>
    </location>
</feature>
<dbReference type="GO" id="GO:0031464">
    <property type="term" value="C:Cul4A-RING E3 ubiquitin ligase complex"/>
    <property type="evidence" value="ECO:0007669"/>
    <property type="project" value="TreeGrafter"/>
</dbReference>
<evidence type="ECO:0000313" key="8">
    <source>
        <dbReference type="Proteomes" id="UP000237000"/>
    </source>
</evidence>
<dbReference type="PANTHER" id="PTHR14255:SF46">
    <property type="entry name" value="SULFITE EXPORTER TAUE_SAFE"/>
    <property type="match status" value="1"/>
</dbReference>
<evidence type="ECO:0000313" key="7">
    <source>
        <dbReference type="EMBL" id="POO03927.1"/>
    </source>
</evidence>
<feature type="transmembrane region" description="Helical" evidence="6">
    <location>
        <begin position="324"/>
        <end position="344"/>
    </location>
</feature>
<proteinExistence type="inferred from homology"/>
<comment type="similarity">
    <text evidence="2">Belongs to the 4-toluene sulfonate uptake permease (TSUP) (TC 2.A.102) family.</text>
</comment>
<evidence type="ECO:0000256" key="2">
    <source>
        <dbReference type="ARBA" id="ARBA00009142"/>
    </source>
</evidence>
<feature type="transmembrane region" description="Helical" evidence="6">
    <location>
        <begin position="248"/>
        <end position="269"/>
    </location>
</feature>
<keyword evidence="5 6" id="KW-0472">Membrane</keyword>
<accession>A0A2P5G1N0</accession>
<feature type="transmembrane region" description="Helical" evidence="6">
    <location>
        <begin position="364"/>
        <end position="386"/>
    </location>
</feature>
<keyword evidence="4 6" id="KW-1133">Transmembrane helix</keyword>
<sequence length="477" mass="51911">MAEVGSSRIRAWSSKPIAMVTLLNCLVAFVFVSGEKSSKLHIEASSSIFKGQVVVQEQYNNASNYFLKATSFLWQSDQSAGYQHVWPEMKLGWQIIIGTIFGAIGAAFGSIGGIGGGGFFVPMLRLIIGFDPKSATAMSKCMIMGAAISTVYYNLKRRHPTLDIPIMDYDPLLLIQPMLMLGISIGVAFSVVFADWMEIEKQLESSGTTSSSSSHVRVEYKPLAGGPSTITVSQEETKRGKVTILENLYWKDLGLLVFVWVAFLGLQIAKSYTANCSTEYWLLNLLQIPVSVGVYLYEAVSLYKGRRVIASKGDDQPTNWRVHTLFLFSAGGLFAGIIGGLLGIGGGSIMGPLFLELGVPPQVASATATFGMTFSSSMSVVEYYLLNRFPVPYALYFIGVAAVAAYVGQSAINRLIKIFGRASLIIFVLAFTIYVSTISLGGVGIANMVEKIKRNEYMGFEDLCKYGVVDMENMVGM</sequence>
<dbReference type="PANTHER" id="PTHR14255">
    <property type="entry name" value="CEREBLON"/>
    <property type="match status" value="1"/>
</dbReference>
<organism evidence="7 8">
    <name type="scientific">Trema orientale</name>
    <name type="common">Charcoal tree</name>
    <name type="synonym">Celtis orientalis</name>
    <dbReference type="NCBI Taxonomy" id="63057"/>
    <lineage>
        <taxon>Eukaryota</taxon>
        <taxon>Viridiplantae</taxon>
        <taxon>Streptophyta</taxon>
        <taxon>Embryophyta</taxon>
        <taxon>Tracheophyta</taxon>
        <taxon>Spermatophyta</taxon>
        <taxon>Magnoliopsida</taxon>
        <taxon>eudicotyledons</taxon>
        <taxon>Gunneridae</taxon>
        <taxon>Pentapetalae</taxon>
        <taxon>rosids</taxon>
        <taxon>fabids</taxon>
        <taxon>Rosales</taxon>
        <taxon>Cannabaceae</taxon>
        <taxon>Trema</taxon>
    </lineage>
</organism>
<keyword evidence="3 6" id="KW-0812">Transmembrane</keyword>